<name>A0A5Q2N5J9_9FIRM</name>
<evidence type="ECO:0000313" key="1">
    <source>
        <dbReference type="EMBL" id="QGG49213.1"/>
    </source>
</evidence>
<evidence type="ECO:0008006" key="3">
    <source>
        <dbReference type="Google" id="ProtNLM"/>
    </source>
</evidence>
<proteinExistence type="predicted"/>
<organism evidence="1 2">
    <name type="scientific">Heliorestis convoluta</name>
    <dbReference type="NCBI Taxonomy" id="356322"/>
    <lineage>
        <taxon>Bacteria</taxon>
        <taxon>Bacillati</taxon>
        <taxon>Bacillota</taxon>
        <taxon>Clostridia</taxon>
        <taxon>Eubacteriales</taxon>
        <taxon>Heliobacteriaceae</taxon>
        <taxon>Heliorestis</taxon>
    </lineage>
</organism>
<accession>A0A5Q2N5J9</accession>
<keyword evidence="2" id="KW-1185">Reference proteome</keyword>
<dbReference type="KEGG" id="hcv:FTV88_3138"/>
<evidence type="ECO:0000313" key="2">
    <source>
        <dbReference type="Proteomes" id="UP000366051"/>
    </source>
</evidence>
<sequence length="131" mass="14880">MKDLACQQFQDAVAEFLIRHQSILDILSKSQESNARVNRAVVKAVTDCGCIQIKAEKKEIPPEATLADLKNLLSNHMDGELCPNCRDIIEREIGKSLFYLTALCHSMDINLYDALKREHDKVSTLRIFNFT</sequence>
<reference evidence="2" key="1">
    <citation type="submission" date="2019-11" db="EMBL/GenBank/DDBJ databases">
        <title>Genome sequence of Heliorestis convoluta strain HH, an alkaliphilic and minimalistic phototrophic bacterium from a soda lake in Egypt.</title>
        <authorList>
            <person name="Dewey E.D."/>
            <person name="Stokes L.M."/>
            <person name="Burchell B.M."/>
            <person name="Shaffer K.N."/>
            <person name="Huntington A.M."/>
            <person name="Baker J.M."/>
            <person name="Nadendla S."/>
            <person name="Giglio M.G."/>
            <person name="Touchman J.W."/>
            <person name="Blankenship R.E."/>
            <person name="Madigan M.T."/>
            <person name="Sattley W.M."/>
        </authorList>
    </citation>
    <scope>NUCLEOTIDE SEQUENCE [LARGE SCALE GENOMIC DNA]</scope>
    <source>
        <strain evidence="2">HH</strain>
    </source>
</reference>
<protein>
    <recommendedName>
        <fullName evidence="3">DUF1573 domain-containing protein</fullName>
    </recommendedName>
</protein>
<dbReference type="EMBL" id="CP045875">
    <property type="protein sequence ID" value="QGG49213.1"/>
    <property type="molecule type" value="Genomic_DNA"/>
</dbReference>
<dbReference type="AlphaFoldDB" id="A0A5Q2N5J9"/>
<dbReference type="OrthoDB" id="2988649at2"/>
<gene>
    <name evidence="1" type="ORF">FTV88_3138</name>
</gene>
<dbReference type="Proteomes" id="UP000366051">
    <property type="component" value="Chromosome"/>
</dbReference>
<dbReference type="RefSeq" id="WP_153726239.1">
    <property type="nucleotide sequence ID" value="NZ_CP045875.1"/>
</dbReference>